<proteinExistence type="predicted"/>
<evidence type="ECO:0000259" key="1">
    <source>
        <dbReference type="Pfam" id="PF03781"/>
    </source>
</evidence>
<sequence length="287" mass="32607">MNSAVLSSEILTSSVGASAQQVQAAEALNRDVFFHDTLADGSPAPELAIIPAGEFMMGAKESEYQAQKSEQPRHEVSFPRHFALTRGTIRRREYNQFLLASDHRRPRPYSWNDLDFPVYNVSIKDAAAYAAWLSEQTRQHYRLPTEAEWEYAARAGTTTMFSFGDKIRREEVNCSGGLHCTRGLFICGIGRPVQVGTLPPNAWGLFEMHGNMQEFTLDHWRDSYRSTPRVGDMPFRSPDARHRHFHVVRGGSWFDGPGACRSASRTLRHENEIDLNLGFRLLREIYS</sequence>
<organism evidence="2 3">
    <name type="scientific">Halothiobacillus neapolitanus (strain ATCC 23641 / DSM 15147 / CIP 104769 / NCIMB 8539 / c2)</name>
    <name type="common">Thiobacillus neapolitanus</name>
    <dbReference type="NCBI Taxonomy" id="555778"/>
    <lineage>
        <taxon>Bacteria</taxon>
        <taxon>Pseudomonadati</taxon>
        <taxon>Pseudomonadota</taxon>
        <taxon>Gammaproteobacteria</taxon>
        <taxon>Chromatiales</taxon>
        <taxon>Halothiobacillaceae</taxon>
        <taxon>Halothiobacillus</taxon>
    </lineage>
</organism>
<dbReference type="OrthoDB" id="9768004at2"/>
<dbReference type="SUPFAM" id="SSF56436">
    <property type="entry name" value="C-type lectin-like"/>
    <property type="match status" value="1"/>
</dbReference>
<dbReference type="RefSeq" id="WP_012823642.1">
    <property type="nucleotide sequence ID" value="NC_013422.1"/>
</dbReference>
<feature type="domain" description="Sulfatase-modifying factor enzyme-like" evidence="1">
    <location>
        <begin position="44"/>
        <end position="283"/>
    </location>
</feature>
<evidence type="ECO:0000313" key="2">
    <source>
        <dbReference type="EMBL" id="ACX95606.1"/>
    </source>
</evidence>
<keyword evidence="3" id="KW-1185">Reference proteome</keyword>
<dbReference type="Proteomes" id="UP000009102">
    <property type="component" value="Chromosome"/>
</dbReference>
<gene>
    <name evidence="2" type="ordered locus">Hneap_0757</name>
</gene>
<dbReference type="InterPro" id="IPR005532">
    <property type="entry name" value="SUMF_dom"/>
</dbReference>
<accession>D0KYT3</accession>
<dbReference type="PANTHER" id="PTHR23150:SF35">
    <property type="entry name" value="BLL6746 PROTEIN"/>
    <property type="match status" value="1"/>
</dbReference>
<dbReference type="InterPro" id="IPR051043">
    <property type="entry name" value="Sulfatase_Mod_Factor_Kinase"/>
</dbReference>
<evidence type="ECO:0000313" key="3">
    <source>
        <dbReference type="Proteomes" id="UP000009102"/>
    </source>
</evidence>
<dbReference type="InterPro" id="IPR042095">
    <property type="entry name" value="SUMF_sf"/>
</dbReference>
<dbReference type="EMBL" id="CP001801">
    <property type="protein sequence ID" value="ACX95606.1"/>
    <property type="molecule type" value="Genomic_DNA"/>
</dbReference>
<dbReference type="PANTHER" id="PTHR23150">
    <property type="entry name" value="SULFATASE MODIFYING FACTOR 1, 2"/>
    <property type="match status" value="1"/>
</dbReference>
<dbReference type="InterPro" id="IPR016187">
    <property type="entry name" value="CTDL_fold"/>
</dbReference>
<dbReference type="STRING" id="555778.Hneap_0757"/>
<reference evidence="2 3" key="1">
    <citation type="submission" date="2009-10" db="EMBL/GenBank/DDBJ databases">
        <title>Complete sequence of Halothiobacillus neapolitanus c2.</title>
        <authorList>
            <consortium name="US DOE Joint Genome Institute"/>
            <person name="Lucas S."/>
            <person name="Copeland A."/>
            <person name="Lapidus A."/>
            <person name="Glavina del Rio T."/>
            <person name="Tice H."/>
            <person name="Bruce D."/>
            <person name="Goodwin L."/>
            <person name="Pitluck S."/>
            <person name="Davenport K."/>
            <person name="Brettin T."/>
            <person name="Detter J.C."/>
            <person name="Han C."/>
            <person name="Tapia R."/>
            <person name="Larimer F."/>
            <person name="Land M."/>
            <person name="Hauser L."/>
            <person name="Kyrpides N."/>
            <person name="Mikhailova N."/>
            <person name="Kerfeld C."/>
            <person name="Cannon G."/>
            <person name="Heinhort S."/>
        </authorList>
    </citation>
    <scope>NUCLEOTIDE SEQUENCE [LARGE SCALE GENOMIC DNA]</scope>
    <source>
        <strain evidence="3">ATCC 23641 / c2</strain>
    </source>
</reference>
<dbReference type="AlphaFoldDB" id="D0KYT3"/>
<dbReference type="HOGENOM" id="CLU_012431_2_4_6"/>
<dbReference type="eggNOG" id="COG1262">
    <property type="taxonomic scope" value="Bacteria"/>
</dbReference>
<dbReference type="Pfam" id="PF03781">
    <property type="entry name" value="FGE-sulfatase"/>
    <property type="match status" value="1"/>
</dbReference>
<dbReference type="KEGG" id="hna:Hneap_0757"/>
<protein>
    <recommendedName>
        <fullName evidence="1">Sulfatase-modifying factor enzyme-like domain-containing protein</fullName>
    </recommendedName>
</protein>
<dbReference type="GO" id="GO:0120147">
    <property type="term" value="F:formylglycine-generating oxidase activity"/>
    <property type="evidence" value="ECO:0007669"/>
    <property type="project" value="TreeGrafter"/>
</dbReference>
<name>D0KYT3_HALNC</name>
<dbReference type="Gene3D" id="3.90.1580.10">
    <property type="entry name" value="paralog of FGE (formylglycine-generating enzyme)"/>
    <property type="match status" value="1"/>
</dbReference>